<dbReference type="PANTHER" id="PTHR42920:SF5">
    <property type="entry name" value="EAMA DOMAIN-CONTAINING PROTEIN"/>
    <property type="match status" value="1"/>
</dbReference>
<feature type="transmembrane region" description="Helical" evidence="6">
    <location>
        <begin position="197"/>
        <end position="220"/>
    </location>
</feature>
<feature type="transmembrane region" description="Helical" evidence="6">
    <location>
        <begin position="170"/>
        <end position="191"/>
    </location>
</feature>
<reference evidence="8 9" key="1">
    <citation type="submission" date="2020-08" db="EMBL/GenBank/DDBJ databases">
        <title>Genomic Encyclopedia of Type Strains, Phase IV (KMG-IV): sequencing the most valuable type-strain genomes for metagenomic binning, comparative biology and taxonomic classification.</title>
        <authorList>
            <person name="Goeker M."/>
        </authorList>
    </citation>
    <scope>NUCLEOTIDE SEQUENCE [LARGE SCALE GENOMIC DNA]</scope>
    <source>
        <strain evidence="8 9">DSM 101064</strain>
    </source>
</reference>
<keyword evidence="5 6" id="KW-0472">Membrane</keyword>
<feature type="domain" description="EamA" evidence="7">
    <location>
        <begin position="146"/>
        <end position="273"/>
    </location>
</feature>
<evidence type="ECO:0000256" key="1">
    <source>
        <dbReference type="ARBA" id="ARBA00004651"/>
    </source>
</evidence>
<evidence type="ECO:0000256" key="4">
    <source>
        <dbReference type="ARBA" id="ARBA00022989"/>
    </source>
</evidence>
<name>A0A7W9EZZ4_9RHOB</name>
<dbReference type="InterPro" id="IPR000620">
    <property type="entry name" value="EamA_dom"/>
</dbReference>
<proteinExistence type="predicted"/>
<dbReference type="AlphaFoldDB" id="A0A7W9EZZ4"/>
<dbReference type="SUPFAM" id="SSF103481">
    <property type="entry name" value="Multidrug resistance efflux transporter EmrE"/>
    <property type="match status" value="2"/>
</dbReference>
<keyword evidence="3 6" id="KW-0812">Transmembrane</keyword>
<feature type="transmembrane region" description="Helical" evidence="6">
    <location>
        <begin position="117"/>
        <end position="135"/>
    </location>
</feature>
<keyword evidence="9" id="KW-1185">Reference proteome</keyword>
<dbReference type="Pfam" id="PF00892">
    <property type="entry name" value="EamA"/>
    <property type="match status" value="1"/>
</dbReference>
<evidence type="ECO:0000313" key="9">
    <source>
        <dbReference type="Proteomes" id="UP000535415"/>
    </source>
</evidence>
<dbReference type="InterPro" id="IPR037185">
    <property type="entry name" value="EmrE-like"/>
</dbReference>
<evidence type="ECO:0000256" key="5">
    <source>
        <dbReference type="ARBA" id="ARBA00023136"/>
    </source>
</evidence>
<feature type="transmembrane region" description="Helical" evidence="6">
    <location>
        <begin position="67"/>
        <end position="85"/>
    </location>
</feature>
<comment type="subcellular location">
    <subcellularLocation>
        <location evidence="1">Cell membrane</location>
        <topology evidence="1">Multi-pass membrane protein</topology>
    </subcellularLocation>
</comment>
<dbReference type="Proteomes" id="UP000535415">
    <property type="component" value="Unassembled WGS sequence"/>
</dbReference>
<evidence type="ECO:0000256" key="6">
    <source>
        <dbReference type="SAM" id="Phobius"/>
    </source>
</evidence>
<evidence type="ECO:0000259" key="7">
    <source>
        <dbReference type="Pfam" id="PF00892"/>
    </source>
</evidence>
<comment type="caution">
    <text evidence="8">The sequence shown here is derived from an EMBL/GenBank/DDBJ whole genome shotgun (WGS) entry which is preliminary data.</text>
</comment>
<feature type="transmembrane region" description="Helical" evidence="6">
    <location>
        <begin position="227"/>
        <end position="252"/>
    </location>
</feature>
<dbReference type="GO" id="GO:0005886">
    <property type="term" value="C:plasma membrane"/>
    <property type="evidence" value="ECO:0007669"/>
    <property type="project" value="UniProtKB-SubCell"/>
</dbReference>
<keyword evidence="2" id="KW-1003">Cell membrane</keyword>
<organism evidence="8 9">
    <name type="scientific">Yoonia ponticola</name>
    <dbReference type="NCBI Taxonomy" id="1524255"/>
    <lineage>
        <taxon>Bacteria</taxon>
        <taxon>Pseudomonadati</taxon>
        <taxon>Pseudomonadota</taxon>
        <taxon>Alphaproteobacteria</taxon>
        <taxon>Rhodobacterales</taxon>
        <taxon>Paracoccaceae</taxon>
        <taxon>Yoonia</taxon>
    </lineage>
</organism>
<accession>A0A7W9EZZ4</accession>
<evidence type="ECO:0000256" key="2">
    <source>
        <dbReference type="ARBA" id="ARBA00022475"/>
    </source>
</evidence>
<dbReference type="PANTHER" id="PTHR42920">
    <property type="entry name" value="OS03G0707200 PROTEIN-RELATED"/>
    <property type="match status" value="1"/>
</dbReference>
<dbReference type="EMBL" id="JACIJM010000006">
    <property type="protein sequence ID" value="MBB5722680.1"/>
    <property type="molecule type" value="Genomic_DNA"/>
</dbReference>
<keyword evidence="4 6" id="KW-1133">Transmembrane helix</keyword>
<feature type="transmembrane region" description="Helical" evidence="6">
    <location>
        <begin position="141"/>
        <end position="163"/>
    </location>
</feature>
<protein>
    <submittedName>
        <fullName evidence="8">Drug/metabolite transporter (DMT)-like permease</fullName>
    </submittedName>
</protein>
<dbReference type="InterPro" id="IPR051258">
    <property type="entry name" value="Diverse_Substrate_Transporter"/>
</dbReference>
<gene>
    <name evidence="8" type="ORF">FHS72_002310</name>
</gene>
<dbReference type="RefSeq" id="WP_183529185.1">
    <property type="nucleotide sequence ID" value="NZ_JACIJM010000006.1"/>
</dbReference>
<evidence type="ECO:0000313" key="8">
    <source>
        <dbReference type="EMBL" id="MBB5722680.1"/>
    </source>
</evidence>
<sequence length="278" mass="28384">MKLFILVTLTMVAFAANSILNRVGVATYGMDPMGFAVIRTLAGAVTLTILVVLRGTGGMALWNRKRGAGAVALAIYMIGFSWSYLTLGAGLGALILFGVLQVVMFGWAVIEGQRIAPIRWLGAGVAMIGLVVLLWPGGGAAVPFAGAMVMALAGVAWAAYTLLGRGEPDALAASAGNFVLCFPLVVGLLAIVDMGSLTMSGVLVAVTAGALTSGLGYALWYRCLPQLATVTAAVAQLSVPVIAVAAGVFLLAEPVTQRLLIAGILVLGGIAISLKPSR</sequence>
<feature type="transmembrane region" description="Helical" evidence="6">
    <location>
        <begin position="91"/>
        <end position="110"/>
    </location>
</feature>
<feature type="transmembrane region" description="Helical" evidence="6">
    <location>
        <begin position="258"/>
        <end position="274"/>
    </location>
</feature>
<evidence type="ECO:0000256" key="3">
    <source>
        <dbReference type="ARBA" id="ARBA00022692"/>
    </source>
</evidence>
<feature type="transmembrane region" description="Helical" evidence="6">
    <location>
        <begin position="34"/>
        <end position="55"/>
    </location>
</feature>